<dbReference type="Gene3D" id="1.10.260.40">
    <property type="entry name" value="lambda repressor-like DNA-binding domains"/>
    <property type="match status" value="1"/>
</dbReference>
<dbReference type="EMBL" id="JQCR01000003">
    <property type="protein sequence ID" value="KGE16252.1"/>
    <property type="molecule type" value="Genomic_DNA"/>
</dbReference>
<dbReference type="InterPro" id="IPR010982">
    <property type="entry name" value="Lambda_DNA-bd_dom_sf"/>
</dbReference>
<protein>
    <recommendedName>
        <fullName evidence="1">HTH cro/C1-type domain-containing protein</fullName>
    </recommendedName>
</protein>
<sequence length="68" mass="7805">MKINVINKSRLCELRKNRGYSIKDVSIMLGITEKGMVDIEEKPSEVSIQLAAKLARFYNMPTSMITWN</sequence>
<dbReference type="SMART" id="SM00530">
    <property type="entry name" value="HTH_XRE"/>
    <property type="match status" value="1"/>
</dbReference>
<evidence type="ECO:0000313" key="2">
    <source>
        <dbReference type="EMBL" id="KGE16252.1"/>
    </source>
</evidence>
<organism evidence="2 3">
    <name type="scientific">Paenibacillus wynnii</name>
    <dbReference type="NCBI Taxonomy" id="268407"/>
    <lineage>
        <taxon>Bacteria</taxon>
        <taxon>Bacillati</taxon>
        <taxon>Bacillota</taxon>
        <taxon>Bacilli</taxon>
        <taxon>Bacillales</taxon>
        <taxon>Paenibacillaceae</taxon>
        <taxon>Paenibacillus</taxon>
    </lineage>
</organism>
<name>A0A098M3T8_9BACL</name>
<reference evidence="2 3" key="1">
    <citation type="submission" date="2014-08" db="EMBL/GenBank/DDBJ databases">
        <authorList>
            <person name="den Bakker H.C."/>
        </authorList>
    </citation>
    <scope>NUCLEOTIDE SEQUENCE [LARGE SCALE GENOMIC DNA]</scope>
    <source>
        <strain evidence="2 3">DSM 18334</strain>
    </source>
</reference>
<evidence type="ECO:0000313" key="3">
    <source>
        <dbReference type="Proteomes" id="UP000029734"/>
    </source>
</evidence>
<dbReference type="GO" id="GO:0003677">
    <property type="term" value="F:DNA binding"/>
    <property type="evidence" value="ECO:0007669"/>
    <property type="project" value="InterPro"/>
</dbReference>
<keyword evidence="3" id="KW-1185">Reference proteome</keyword>
<dbReference type="Proteomes" id="UP000029734">
    <property type="component" value="Unassembled WGS sequence"/>
</dbReference>
<dbReference type="AlphaFoldDB" id="A0A098M3T8"/>
<dbReference type="SUPFAM" id="SSF47413">
    <property type="entry name" value="lambda repressor-like DNA-binding domains"/>
    <property type="match status" value="1"/>
</dbReference>
<dbReference type="Pfam" id="PF01381">
    <property type="entry name" value="HTH_3"/>
    <property type="match status" value="1"/>
</dbReference>
<evidence type="ECO:0000259" key="1">
    <source>
        <dbReference type="PROSITE" id="PS50943"/>
    </source>
</evidence>
<dbReference type="RefSeq" id="WP_036653911.1">
    <property type="nucleotide sequence ID" value="NZ_JQCR01000003.1"/>
</dbReference>
<proteinExistence type="predicted"/>
<accession>A0A098M3T8</accession>
<feature type="domain" description="HTH cro/C1-type" evidence="1">
    <location>
        <begin position="13"/>
        <end position="65"/>
    </location>
</feature>
<gene>
    <name evidence="2" type="ORF">PWYN_15965</name>
</gene>
<comment type="caution">
    <text evidence="2">The sequence shown here is derived from an EMBL/GenBank/DDBJ whole genome shotgun (WGS) entry which is preliminary data.</text>
</comment>
<dbReference type="PROSITE" id="PS50943">
    <property type="entry name" value="HTH_CROC1"/>
    <property type="match status" value="1"/>
</dbReference>
<dbReference type="InterPro" id="IPR001387">
    <property type="entry name" value="Cro/C1-type_HTH"/>
</dbReference>
<reference evidence="2 3" key="2">
    <citation type="submission" date="2014-10" db="EMBL/GenBank/DDBJ databases">
        <title>Comparative genomics of the Paenibacillus odorifer group.</title>
        <authorList>
            <person name="Tsai Y.-C."/>
            <person name="Martin N."/>
            <person name="Korlach J."/>
            <person name="Wiedmann M."/>
        </authorList>
    </citation>
    <scope>NUCLEOTIDE SEQUENCE [LARGE SCALE GENOMIC DNA]</scope>
    <source>
        <strain evidence="2 3">DSM 18334</strain>
    </source>
</reference>
<dbReference type="CDD" id="cd00093">
    <property type="entry name" value="HTH_XRE"/>
    <property type="match status" value="1"/>
</dbReference>